<gene>
    <name evidence="2" type="ORF">GGQ99_001508</name>
</gene>
<feature type="transmembrane region" description="Helical" evidence="1">
    <location>
        <begin position="60"/>
        <end position="77"/>
    </location>
</feature>
<protein>
    <recommendedName>
        <fullName evidence="4">HPP family protein</fullName>
    </recommendedName>
</protein>
<evidence type="ECO:0000313" key="2">
    <source>
        <dbReference type="EMBL" id="MBB4649786.1"/>
    </source>
</evidence>
<evidence type="ECO:0008006" key="4">
    <source>
        <dbReference type="Google" id="ProtNLM"/>
    </source>
</evidence>
<feature type="transmembrane region" description="Helical" evidence="1">
    <location>
        <begin position="228"/>
        <end position="246"/>
    </location>
</feature>
<keyword evidence="1" id="KW-0472">Membrane</keyword>
<keyword evidence="1" id="KW-0812">Transmembrane</keyword>
<evidence type="ECO:0000313" key="3">
    <source>
        <dbReference type="Proteomes" id="UP000539538"/>
    </source>
</evidence>
<proteinExistence type="predicted"/>
<keyword evidence="3" id="KW-1185">Reference proteome</keyword>
<feature type="transmembrane region" description="Helical" evidence="1">
    <location>
        <begin position="83"/>
        <end position="100"/>
    </location>
</feature>
<dbReference type="EMBL" id="JACHOT010000001">
    <property type="protein sequence ID" value="MBB4649786.1"/>
    <property type="molecule type" value="Genomic_DNA"/>
</dbReference>
<feature type="transmembrane region" description="Helical" evidence="1">
    <location>
        <begin position="273"/>
        <end position="289"/>
    </location>
</feature>
<reference evidence="2 3" key="1">
    <citation type="submission" date="2020-08" db="EMBL/GenBank/DDBJ databases">
        <title>Genomic Encyclopedia of Type Strains, Phase IV (KMG-IV): sequencing the most valuable type-strain genomes for metagenomic binning, comparative biology and taxonomic classification.</title>
        <authorList>
            <person name="Goeker M."/>
        </authorList>
    </citation>
    <scope>NUCLEOTIDE SEQUENCE [LARGE SCALE GENOMIC DNA]</scope>
    <source>
        <strain evidence="2 3">DSM 7050</strain>
    </source>
</reference>
<keyword evidence="1" id="KW-1133">Transmembrane helix</keyword>
<dbReference type="RefSeq" id="WP_210307746.1">
    <property type="nucleotide sequence ID" value="NZ_BAAAVZ010000003.1"/>
</dbReference>
<feature type="transmembrane region" description="Helical" evidence="1">
    <location>
        <begin position="161"/>
        <end position="191"/>
    </location>
</feature>
<feature type="transmembrane region" description="Helical" evidence="1">
    <location>
        <begin position="7"/>
        <end position="27"/>
    </location>
</feature>
<dbReference type="Proteomes" id="UP000539538">
    <property type="component" value="Unassembled WGS sequence"/>
</dbReference>
<name>A0ABR6L187_9HYPH</name>
<organism evidence="2 3">
    <name type="scientific">Aminobacter niigataensis</name>
    <dbReference type="NCBI Taxonomy" id="83265"/>
    <lineage>
        <taxon>Bacteria</taxon>
        <taxon>Pseudomonadati</taxon>
        <taxon>Pseudomonadota</taxon>
        <taxon>Alphaproteobacteria</taxon>
        <taxon>Hyphomicrobiales</taxon>
        <taxon>Phyllobacteriaceae</taxon>
        <taxon>Aminobacter</taxon>
    </lineage>
</organism>
<sequence>MTDDNKPLAAYAAAFGFILLMVLAAVFFGDSEIVLPEIAAMAVALWAWREKGWLRQPEKIFIVPSVTATIGFAVNLLDQSFVVKILLVLCLMLVAMRAIRTNLAPALATGFLPVVTNATHYSFLIAIFVTTFALMLGVMLFKLNRGVPREAPVKYQYMLVYLAIHLVWIAITVLAGYPHMAIIPPITVVVYESLQMPMYMRKMALKQVAVLTLSALIGTVLFLALQNWFVVAAIDLALIYGLLHLFKARIPAAYAFPFLPFVFPAEFVPQLPFGAAIVSVFFFSLVLAYKTYEKKRMAQVPAMA</sequence>
<accession>A0ABR6L187</accession>
<evidence type="ECO:0000256" key="1">
    <source>
        <dbReference type="SAM" id="Phobius"/>
    </source>
</evidence>
<feature type="transmembrane region" description="Helical" evidence="1">
    <location>
        <begin position="203"/>
        <end position="222"/>
    </location>
</feature>
<feature type="transmembrane region" description="Helical" evidence="1">
    <location>
        <begin position="121"/>
        <end position="141"/>
    </location>
</feature>
<comment type="caution">
    <text evidence="2">The sequence shown here is derived from an EMBL/GenBank/DDBJ whole genome shotgun (WGS) entry which is preliminary data.</text>
</comment>